<dbReference type="InParanoid" id="F5YF23"/>
<dbReference type="AlphaFoldDB" id="F5YF23"/>
<dbReference type="SUPFAM" id="SSF56784">
    <property type="entry name" value="HAD-like"/>
    <property type="match status" value="1"/>
</dbReference>
<dbReference type="KEGG" id="taz:TREAZ_2546"/>
<dbReference type="InterPro" id="IPR006379">
    <property type="entry name" value="HAD-SF_hydro_IIB"/>
</dbReference>
<dbReference type="GO" id="GO:0016791">
    <property type="term" value="F:phosphatase activity"/>
    <property type="evidence" value="ECO:0007669"/>
    <property type="project" value="TreeGrafter"/>
</dbReference>
<dbReference type="EMBL" id="CP001841">
    <property type="protein sequence ID" value="AEF82029.1"/>
    <property type="molecule type" value="Genomic_DNA"/>
</dbReference>
<dbReference type="PANTHER" id="PTHR10000">
    <property type="entry name" value="PHOSPHOSERINE PHOSPHATASE"/>
    <property type="match status" value="1"/>
</dbReference>
<dbReference type="GO" id="GO:0000287">
    <property type="term" value="F:magnesium ion binding"/>
    <property type="evidence" value="ECO:0007669"/>
    <property type="project" value="TreeGrafter"/>
</dbReference>
<dbReference type="InterPro" id="IPR023214">
    <property type="entry name" value="HAD_sf"/>
</dbReference>
<evidence type="ECO:0000313" key="2">
    <source>
        <dbReference type="Proteomes" id="UP000009222"/>
    </source>
</evidence>
<reference evidence="2" key="1">
    <citation type="submission" date="2009-12" db="EMBL/GenBank/DDBJ databases">
        <title>Complete sequence of Treponema azotonutricium strain ZAS-9.</title>
        <authorList>
            <person name="Tetu S.G."/>
            <person name="Matson E."/>
            <person name="Ren Q."/>
            <person name="Seshadri R."/>
            <person name="Elbourne L."/>
            <person name="Hassan K.A."/>
            <person name="Durkin A."/>
            <person name="Radune D."/>
            <person name="Mohamoud Y."/>
            <person name="Shay R."/>
            <person name="Jin S."/>
            <person name="Zhang X."/>
            <person name="Lucey K."/>
            <person name="Ballor N.R."/>
            <person name="Ottesen E."/>
            <person name="Rosenthal R."/>
            <person name="Allen A."/>
            <person name="Leadbetter J.R."/>
            <person name="Paulsen I.T."/>
        </authorList>
    </citation>
    <scope>NUCLEOTIDE SEQUENCE [LARGE SCALE GENOMIC DNA]</scope>
    <source>
        <strain evidence="2">ATCC BAA-888 / DSM 13862 / ZAS-9</strain>
    </source>
</reference>
<dbReference type="eggNOG" id="COG0561">
    <property type="taxonomic scope" value="Bacteria"/>
</dbReference>
<accession>F5YF23</accession>
<dbReference type="NCBIfam" id="TIGR01484">
    <property type="entry name" value="HAD-SF-IIB"/>
    <property type="match status" value="1"/>
</dbReference>
<dbReference type="InterPro" id="IPR000150">
    <property type="entry name" value="Cof"/>
</dbReference>
<protein>
    <submittedName>
        <fullName evidence="1">Cof family protein</fullName>
    </submittedName>
</protein>
<dbReference type="GO" id="GO:0005829">
    <property type="term" value="C:cytosol"/>
    <property type="evidence" value="ECO:0007669"/>
    <property type="project" value="TreeGrafter"/>
</dbReference>
<dbReference type="Pfam" id="PF08282">
    <property type="entry name" value="Hydrolase_3"/>
    <property type="match status" value="1"/>
</dbReference>
<gene>
    <name evidence="1" type="ordered locus">TREAZ_2546</name>
</gene>
<keyword evidence="2" id="KW-1185">Reference proteome</keyword>
<reference evidence="1 2" key="2">
    <citation type="journal article" date="2011" name="ISME J.">
        <title>RNA-seq reveals cooperative metabolic interactions between two termite-gut spirochete species in co-culture.</title>
        <authorList>
            <person name="Rosenthal A.Z."/>
            <person name="Matson E.G."/>
            <person name="Eldar A."/>
            <person name="Leadbetter J.R."/>
        </authorList>
    </citation>
    <scope>NUCLEOTIDE SEQUENCE [LARGE SCALE GENOMIC DNA]</scope>
    <source>
        <strain evidence="2">ATCC BAA-888 / DSM 13862 / ZAS-9</strain>
    </source>
</reference>
<dbReference type="OrthoDB" id="9781413at2"/>
<dbReference type="HOGENOM" id="CLU_044146_1_1_12"/>
<dbReference type="RefSeq" id="WP_015712982.1">
    <property type="nucleotide sequence ID" value="NC_015577.1"/>
</dbReference>
<dbReference type="STRING" id="545695.TREAZ_2546"/>
<proteinExistence type="predicted"/>
<dbReference type="PANTHER" id="PTHR10000:SF8">
    <property type="entry name" value="HAD SUPERFAMILY HYDROLASE-LIKE, TYPE 3"/>
    <property type="match status" value="1"/>
</dbReference>
<dbReference type="InterPro" id="IPR036412">
    <property type="entry name" value="HAD-like_sf"/>
</dbReference>
<dbReference type="Gene3D" id="3.40.50.1000">
    <property type="entry name" value="HAD superfamily/HAD-like"/>
    <property type="match status" value="1"/>
</dbReference>
<sequence>MAWVLGGKHFGSYTFEHWFDEEPSKEDPSVKMIAMDLDGTLLNKDKKITPYTLSILEKCRKKGIKIALATARSEKSAERCLDLVNPDYAILNGGSLVLAGTEIIYKKKLSSETVNGIITELRQSEKAGKITVETEDTYYVSYDEPAWHPDYDHGVYYDFSKGLSKAAYKITAEIFDTNSALSIENKFFECRMTAFTGEGWYCFTHKETEKSAALEILSGAVKIHLSEIAAFGDDYNDLKMIQKCGKGIAMANGVDAVKLAANDICGSCDDDGVARWLEAHVI</sequence>
<dbReference type="Proteomes" id="UP000009222">
    <property type="component" value="Chromosome"/>
</dbReference>
<name>F5YF23_LEAAZ</name>
<organism evidence="1 2">
    <name type="scientific">Leadbettera azotonutricia (strain ATCC BAA-888 / DSM 13862 / ZAS-9)</name>
    <name type="common">Treponema azotonutricium</name>
    <dbReference type="NCBI Taxonomy" id="545695"/>
    <lineage>
        <taxon>Bacteria</taxon>
        <taxon>Pseudomonadati</taxon>
        <taxon>Spirochaetota</taxon>
        <taxon>Spirochaetia</taxon>
        <taxon>Spirochaetales</taxon>
        <taxon>Breznakiellaceae</taxon>
        <taxon>Leadbettera</taxon>
    </lineage>
</organism>
<dbReference type="Gene3D" id="3.30.1240.10">
    <property type="match status" value="1"/>
</dbReference>
<evidence type="ECO:0000313" key="1">
    <source>
        <dbReference type="EMBL" id="AEF82029.1"/>
    </source>
</evidence>
<dbReference type="NCBIfam" id="TIGR00099">
    <property type="entry name" value="Cof-subfamily"/>
    <property type="match status" value="1"/>
</dbReference>